<protein>
    <recommendedName>
        <fullName evidence="6">Netrin receptor DCC</fullName>
    </recommendedName>
</protein>
<dbReference type="Proteomes" id="UP000593562">
    <property type="component" value="Unassembled WGS sequence"/>
</dbReference>
<feature type="compositionally biased region" description="Polar residues" evidence="2">
    <location>
        <begin position="35"/>
        <end position="50"/>
    </location>
</feature>
<keyword evidence="3" id="KW-0472">Membrane</keyword>
<evidence type="ECO:0000313" key="5">
    <source>
        <dbReference type="Proteomes" id="UP000593562"/>
    </source>
</evidence>
<gene>
    <name evidence="4" type="ORF">HS088_TW14G00150</name>
</gene>
<accession>A0A7J7CPT5</accession>
<dbReference type="AlphaFoldDB" id="A0A7J7CPT5"/>
<dbReference type="InParanoid" id="A0A7J7CPT5"/>
<evidence type="ECO:0000256" key="1">
    <source>
        <dbReference type="SAM" id="Coils"/>
    </source>
</evidence>
<comment type="caution">
    <text evidence="4">The sequence shown here is derived from an EMBL/GenBank/DDBJ whole genome shotgun (WGS) entry which is preliminary data.</text>
</comment>
<sequence>MPTFTAIALDRFLEPGASRSVDKSGPNSRPIPNLRSANNSKLERGNSTSVIERRPPRPQISPALYATPETTPLPDSPSSFPPSPYIINHKRRGPRLMKSASEVDVLSRTKTLDNDVVNGNSDVAETNTVDSTKNGILTSTIPGSKIPDNDQEERENGIHDSHIEEERHDGVIRGPVVVQHAVNGVHTGKIGSNHVELGSSNMHIDFDKGNGMVKPAVSSPERDLDSDDFFDPQDSMSVTSNTDEDISGAESSLKLATPIGEFYDAWEELSSESGLQTAVRNIEAELSEIRLSLLMEIEKRKQAEEALNDMRSQWEHIRQRLALVGVTLPQPIAVAEGEHTAAEPAEELCRQVNIARFVSHSIGRGIAKAEMEAEMEAQVEVKNFEIARLADRLQYYEAVNREMSQRNQDAIEMGRRNRQIMKLRQRWVWGSIATAITLGTAALAWSYLPSGDASVSSNGSQASESNDAAKQ</sequence>
<reference evidence="4 5" key="1">
    <citation type="journal article" date="2020" name="Nat. Commun.">
        <title>Genome of Tripterygium wilfordii and identification of cytochrome P450 involved in triptolide biosynthesis.</title>
        <authorList>
            <person name="Tu L."/>
            <person name="Su P."/>
            <person name="Zhang Z."/>
            <person name="Gao L."/>
            <person name="Wang J."/>
            <person name="Hu T."/>
            <person name="Zhou J."/>
            <person name="Zhang Y."/>
            <person name="Zhao Y."/>
            <person name="Liu Y."/>
            <person name="Song Y."/>
            <person name="Tong Y."/>
            <person name="Lu Y."/>
            <person name="Yang J."/>
            <person name="Xu C."/>
            <person name="Jia M."/>
            <person name="Peters R.J."/>
            <person name="Huang L."/>
            <person name="Gao W."/>
        </authorList>
    </citation>
    <scope>NUCLEOTIDE SEQUENCE [LARGE SCALE GENOMIC DNA]</scope>
    <source>
        <strain evidence="5">cv. XIE 37</strain>
        <tissue evidence="4">Leaf</tissue>
    </source>
</reference>
<dbReference type="PANTHER" id="PTHR35490">
    <property type="entry name" value="BACTERIOPHAGE N4 ADSORPTION B PROTEIN"/>
    <property type="match status" value="1"/>
</dbReference>
<keyword evidence="5" id="KW-1185">Reference proteome</keyword>
<evidence type="ECO:0000256" key="2">
    <source>
        <dbReference type="SAM" id="MobiDB-lite"/>
    </source>
</evidence>
<keyword evidence="3" id="KW-1133">Transmembrane helix</keyword>
<evidence type="ECO:0000256" key="3">
    <source>
        <dbReference type="SAM" id="Phobius"/>
    </source>
</evidence>
<evidence type="ECO:0008006" key="6">
    <source>
        <dbReference type="Google" id="ProtNLM"/>
    </source>
</evidence>
<feature type="region of interest" description="Disordered" evidence="2">
    <location>
        <begin position="134"/>
        <end position="153"/>
    </location>
</feature>
<keyword evidence="3" id="KW-0812">Transmembrane</keyword>
<feature type="region of interest" description="Disordered" evidence="2">
    <location>
        <begin position="14"/>
        <end position="83"/>
    </location>
</feature>
<organism evidence="4 5">
    <name type="scientific">Tripterygium wilfordii</name>
    <name type="common">Thunder God vine</name>
    <dbReference type="NCBI Taxonomy" id="458696"/>
    <lineage>
        <taxon>Eukaryota</taxon>
        <taxon>Viridiplantae</taxon>
        <taxon>Streptophyta</taxon>
        <taxon>Embryophyta</taxon>
        <taxon>Tracheophyta</taxon>
        <taxon>Spermatophyta</taxon>
        <taxon>Magnoliopsida</taxon>
        <taxon>eudicotyledons</taxon>
        <taxon>Gunneridae</taxon>
        <taxon>Pentapetalae</taxon>
        <taxon>rosids</taxon>
        <taxon>fabids</taxon>
        <taxon>Celastrales</taxon>
        <taxon>Celastraceae</taxon>
        <taxon>Tripterygium</taxon>
    </lineage>
</organism>
<feature type="coiled-coil region" evidence="1">
    <location>
        <begin position="293"/>
        <end position="320"/>
    </location>
</feature>
<dbReference type="PANTHER" id="PTHR35490:SF2">
    <property type="entry name" value="BACTERIOPHAGE N4 ADSORPTION B PROTEIN"/>
    <property type="match status" value="1"/>
</dbReference>
<dbReference type="FunCoup" id="A0A7J7CPT5">
    <property type="interactions" value="900"/>
</dbReference>
<keyword evidence="1" id="KW-0175">Coiled coil</keyword>
<name>A0A7J7CPT5_TRIWF</name>
<dbReference type="OrthoDB" id="1923043at2759"/>
<evidence type="ECO:0000313" key="4">
    <source>
        <dbReference type="EMBL" id="KAF5736018.1"/>
    </source>
</evidence>
<proteinExistence type="predicted"/>
<dbReference type="EMBL" id="JAAARO010000014">
    <property type="protein sequence ID" value="KAF5736018.1"/>
    <property type="molecule type" value="Genomic_DNA"/>
</dbReference>
<feature type="transmembrane region" description="Helical" evidence="3">
    <location>
        <begin position="427"/>
        <end position="448"/>
    </location>
</feature>